<dbReference type="Proteomes" id="UP000658754">
    <property type="component" value="Unassembled WGS sequence"/>
</dbReference>
<dbReference type="InterPro" id="IPR036388">
    <property type="entry name" value="WH-like_DNA-bd_sf"/>
</dbReference>
<proteinExistence type="predicted"/>
<dbReference type="InterPro" id="IPR036390">
    <property type="entry name" value="WH_DNA-bd_sf"/>
</dbReference>
<dbReference type="PANTHER" id="PTHR44846:SF1">
    <property type="entry name" value="MANNOSYL-D-GLYCERATE TRANSPORT_METABOLISM SYSTEM REPRESSOR MNGR-RELATED"/>
    <property type="match status" value="1"/>
</dbReference>
<feature type="domain" description="HTH gntR-type" evidence="4">
    <location>
        <begin position="26"/>
        <end position="94"/>
    </location>
</feature>
<dbReference type="SUPFAM" id="SSF64288">
    <property type="entry name" value="Chorismate lyase-like"/>
    <property type="match status" value="1"/>
</dbReference>
<gene>
    <name evidence="5" type="primary">ymfC</name>
    <name evidence="5" type="ORF">GCM10007175_12460</name>
</gene>
<evidence type="ECO:0000256" key="2">
    <source>
        <dbReference type="ARBA" id="ARBA00023125"/>
    </source>
</evidence>
<dbReference type="SUPFAM" id="SSF46785">
    <property type="entry name" value="Winged helix' DNA-binding domain"/>
    <property type="match status" value="1"/>
</dbReference>
<keyword evidence="1" id="KW-0805">Transcription regulation</keyword>
<protein>
    <submittedName>
        <fullName evidence="5">HTH-type transcriptional regulator YmfC</fullName>
    </submittedName>
</protein>
<evidence type="ECO:0000256" key="3">
    <source>
        <dbReference type="ARBA" id="ARBA00023163"/>
    </source>
</evidence>
<keyword evidence="6" id="KW-1185">Reference proteome</keyword>
<dbReference type="PANTHER" id="PTHR44846">
    <property type="entry name" value="MANNOSYL-D-GLYCERATE TRANSPORT/METABOLISM SYSTEM REPRESSOR MNGR-RELATED"/>
    <property type="match status" value="1"/>
</dbReference>
<accession>A0ABQ2CCT5</accession>
<dbReference type="EMBL" id="BMKV01000002">
    <property type="protein sequence ID" value="GGI76889.1"/>
    <property type="molecule type" value="Genomic_DNA"/>
</dbReference>
<dbReference type="PRINTS" id="PR00035">
    <property type="entry name" value="HTHGNTR"/>
</dbReference>
<dbReference type="InterPro" id="IPR011663">
    <property type="entry name" value="UTRA"/>
</dbReference>
<dbReference type="Gene3D" id="1.10.10.10">
    <property type="entry name" value="Winged helix-like DNA-binding domain superfamily/Winged helix DNA-binding domain"/>
    <property type="match status" value="1"/>
</dbReference>
<dbReference type="InterPro" id="IPR050679">
    <property type="entry name" value="Bact_HTH_transcr_reg"/>
</dbReference>
<sequence length="272" mass="29156">MADMYKEVGAVDGAGKQLIEDPAHRQSATERAAEALRNRLLQETWSAGDRLPSELALAKELGVSRVSIRGALAQLAGEGILSRRHGSGTYVNSVRPLVRSLHLNVGSDELIKSRGHAPGISEMSWRHEAADETVADRLGIPVGTAVLHLYRVRTSDGLPVTISNDFVAASLLPDQPLSMGPSLYAFLSDVCGIDVKFGVATLEPSLVSNDYAAVFGVDAGELCLTIQQVDYDLSERPVSYSVEYHLASASDFHLVRQGPSIPGTRPLHFAGT</sequence>
<dbReference type="SMART" id="SM00345">
    <property type="entry name" value="HTH_GNTR"/>
    <property type="match status" value="1"/>
</dbReference>
<dbReference type="InterPro" id="IPR028978">
    <property type="entry name" value="Chorismate_lyase_/UTRA_dom_sf"/>
</dbReference>
<dbReference type="Pfam" id="PF07702">
    <property type="entry name" value="UTRA"/>
    <property type="match status" value="1"/>
</dbReference>
<evidence type="ECO:0000313" key="5">
    <source>
        <dbReference type="EMBL" id="GGI76889.1"/>
    </source>
</evidence>
<reference evidence="6" key="1">
    <citation type="journal article" date="2019" name="Int. J. Syst. Evol. Microbiol.">
        <title>The Global Catalogue of Microorganisms (GCM) 10K type strain sequencing project: providing services to taxonomists for standard genome sequencing and annotation.</title>
        <authorList>
            <consortium name="The Broad Institute Genomics Platform"/>
            <consortium name="The Broad Institute Genome Sequencing Center for Infectious Disease"/>
            <person name="Wu L."/>
            <person name="Ma J."/>
        </authorList>
    </citation>
    <scope>NUCLEOTIDE SEQUENCE [LARGE SCALE GENOMIC DNA]</scope>
    <source>
        <strain evidence="6">CGMCC 1.3601</strain>
    </source>
</reference>
<evidence type="ECO:0000313" key="6">
    <source>
        <dbReference type="Proteomes" id="UP000658754"/>
    </source>
</evidence>
<dbReference type="CDD" id="cd07377">
    <property type="entry name" value="WHTH_GntR"/>
    <property type="match status" value="1"/>
</dbReference>
<comment type="caution">
    <text evidence="5">The sequence shown here is derived from an EMBL/GenBank/DDBJ whole genome shotgun (WGS) entry which is preliminary data.</text>
</comment>
<dbReference type="PROSITE" id="PS50949">
    <property type="entry name" value="HTH_GNTR"/>
    <property type="match status" value="1"/>
</dbReference>
<keyword evidence="3" id="KW-0804">Transcription</keyword>
<dbReference type="Pfam" id="PF00392">
    <property type="entry name" value="GntR"/>
    <property type="match status" value="1"/>
</dbReference>
<evidence type="ECO:0000259" key="4">
    <source>
        <dbReference type="PROSITE" id="PS50949"/>
    </source>
</evidence>
<evidence type="ECO:0000256" key="1">
    <source>
        <dbReference type="ARBA" id="ARBA00023015"/>
    </source>
</evidence>
<keyword evidence="2" id="KW-0238">DNA-binding</keyword>
<dbReference type="InterPro" id="IPR000524">
    <property type="entry name" value="Tscrpt_reg_HTH_GntR"/>
</dbReference>
<organism evidence="5 6">
    <name type="scientific">Pseudarthrobacter scleromae</name>
    <dbReference type="NCBI Taxonomy" id="158897"/>
    <lineage>
        <taxon>Bacteria</taxon>
        <taxon>Bacillati</taxon>
        <taxon>Actinomycetota</taxon>
        <taxon>Actinomycetes</taxon>
        <taxon>Micrococcales</taxon>
        <taxon>Micrococcaceae</taxon>
        <taxon>Pseudarthrobacter</taxon>
    </lineage>
</organism>
<dbReference type="Gene3D" id="3.40.1410.10">
    <property type="entry name" value="Chorismate lyase-like"/>
    <property type="match status" value="1"/>
</dbReference>
<name>A0ABQ2CCT5_9MICC</name>
<dbReference type="SMART" id="SM00866">
    <property type="entry name" value="UTRA"/>
    <property type="match status" value="1"/>
</dbReference>